<feature type="region of interest" description="Disordered" evidence="1">
    <location>
        <begin position="1"/>
        <end position="34"/>
    </location>
</feature>
<dbReference type="OrthoDB" id="1915989at2759"/>
<protein>
    <submittedName>
        <fullName evidence="2">Uncharacterized protein</fullName>
    </submittedName>
</protein>
<feature type="compositionally biased region" description="Low complexity" evidence="1">
    <location>
        <begin position="1"/>
        <end position="13"/>
    </location>
</feature>
<dbReference type="EMBL" id="KK914224">
    <property type="protein sequence ID" value="KDP45977.1"/>
    <property type="molecule type" value="Genomic_DNA"/>
</dbReference>
<dbReference type="Proteomes" id="UP000027138">
    <property type="component" value="Unassembled WGS sequence"/>
</dbReference>
<dbReference type="KEGG" id="jcu:105636554"/>
<evidence type="ECO:0000256" key="1">
    <source>
        <dbReference type="SAM" id="MobiDB-lite"/>
    </source>
</evidence>
<keyword evidence="3" id="KW-1185">Reference proteome</keyword>
<organism evidence="2 3">
    <name type="scientific">Jatropha curcas</name>
    <name type="common">Barbados nut</name>
    <dbReference type="NCBI Taxonomy" id="180498"/>
    <lineage>
        <taxon>Eukaryota</taxon>
        <taxon>Viridiplantae</taxon>
        <taxon>Streptophyta</taxon>
        <taxon>Embryophyta</taxon>
        <taxon>Tracheophyta</taxon>
        <taxon>Spermatophyta</taxon>
        <taxon>Magnoliopsida</taxon>
        <taxon>eudicotyledons</taxon>
        <taxon>Gunneridae</taxon>
        <taxon>Pentapetalae</taxon>
        <taxon>rosids</taxon>
        <taxon>fabids</taxon>
        <taxon>Malpighiales</taxon>
        <taxon>Euphorbiaceae</taxon>
        <taxon>Crotonoideae</taxon>
        <taxon>Jatropheae</taxon>
        <taxon>Jatropha</taxon>
    </lineage>
</organism>
<gene>
    <name evidence="2" type="ORF">JCGZ_11880</name>
</gene>
<name>A0A067LC43_JATCU</name>
<feature type="compositionally biased region" description="Basic and acidic residues" evidence="1">
    <location>
        <begin position="258"/>
        <end position="271"/>
    </location>
</feature>
<proteinExistence type="predicted"/>
<accession>A0A067LC43</accession>
<dbReference type="AlphaFoldDB" id="A0A067LC43"/>
<feature type="compositionally biased region" description="Polar residues" evidence="1">
    <location>
        <begin position="186"/>
        <end position="199"/>
    </location>
</feature>
<evidence type="ECO:0000313" key="3">
    <source>
        <dbReference type="Proteomes" id="UP000027138"/>
    </source>
</evidence>
<feature type="region of interest" description="Disordered" evidence="1">
    <location>
        <begin position="244"/>
        <end position="276"/>
    </location>
</feature>
<dbReference type="STRING" id="180498.A0A067LC43"/>
<feature type="compositionally biased region" description="Polar residues" evidence="1">
    <location>
        <begin position="14"/>
        <end position="25"/>
    </location>
</feature>
<dbReference type="PANTHER" id="PTHR35696:SF1">
    <property type="entry name" value="ELECTRON CARRIER_IRON ION-BINDING PROTEIN"/>
    <property type="match status" value="1"/>
</dbReference>
<sequence length="367" mass="41298">MAAPSPALSTASSDVGSAATTTLPSHRTDTPSKTLRGLNKPKCIQCGNVARSRCPYQSCKSCCSKAQNPCHIHVLKANATFPDKTTTSSTPLFDQQSTEVSPAASSLRVASLRQLSNNFSQFNNLHASRSRKPLTRKEAASINEWRFSKLKEYRDRNIEVENVAFDRYMQNITLLEEVFSVNSKVSTEDGSQSSNLDNTSAEDHTDKATAGKKLKLMLNPTRNENFRKRVQQIIDGGLKRFQKREFNDNDNDQNSENELNKQQEETKKSWAERTSAVSDLTDKLNKARNEEDLASCLEMKTQLYNHKSQTETMVMEVSHEGAAKNDFSPIKELDYLSQKLFRTVEIDQEDLNRIGENFSSLQKLANL</sequence>
<dbReference type="PANTHER" id="PTHR35696">
    <property type="entry name" value="ELECTRON CARRIER/IRON ION-BINDING PROTEIN"/>
    <property type="match status" value="1"/>
</dbReference>
<reference evidence="2 3" key="1">
    <citation type="journal article" date="2014" name="PLoS ONE">
        <title>Global Analysis of Gene Expression Profiles in Physic Nut (Jatropha curcas L.) Seedlings Exposed to Salt Stress.</title>
        <authorList>
            <person name="Zhang L."/>
            <person name="Zhang C."/>
            <person name="Wu P."/>
            <person name="Chen Y."/>
            <person name="Li M."/>
            <person name="Jiang H."/>
            <person name="Wu G."/>
        </authorList>
    </citation>
    <scope>NUCLEOTIDE SEQUENCE [LARGE SCALE GENOMIC DNA]</scope>
    <source>
        <strain evidence="3">cv. GZQX0401</strain>
        <tissue evidence="2">Young leaves</tissue>
    </source>
</reference>
<feature type="region of interest" description="Disordered" evidence="1">
    <location>
        <begin position="186"/>
        <end position="222"/>
    </location>
</feature>
<evidence type="ECO:0000313" key="2">
    <source>
        <dbReference type="EMBL" id="KDP45977.1"/>
    </source>
</evidence>